<protein>
    <recommendedName>
        <fullName evidence="8">Gustatory receptor</fullName>
    </recommendedName>
</protein>
<dbReference type="GO" id="GO:0007165">
    <property type="term" value="P:signal transduction"/>
    <property type="evidence" value="ECO:0007669"/>
    <property type="project" value="UniProtKB-KW"/>
</dbReference>
<dbReference type="EMBL" id="CH916373">
    <property type="protein sequence ID" value="EDV95026.1"/>
    <property type="molecule type" value="Genomic_DNA"/>
</dbReference>
<dbReference type="PANTHER" id="PTHR21143">
    <property type="entry name" value="INVERTEBRATE GUSTATORY RECEPTOR"/>
    <property type="match status" value="1"/>
</dbReference>
<name>B4JTD6_DROGR</name>
<sequence>MELIWRNRSERIEQHLEKIRYVLRVQFGHKVNLVRIRRYCQSLLLLFEVSCVSLLGMAIYNNLVTDLVVLLLYAVYSEMVLLMRFSEFSLHAVLILVFYMELNEVSFRLIMELDKTQFEVKSVRRLSLERLLVLQQLHGQLWNTVRSIECNFELSLVTVLLKFFVDAHILPYWMYVNMHNNINFIIVFYCITEELCKLLAIIVSCLICTRCGRLQRQLRSIYHGLTTDRSNEQLNFYLYRISSQLGQERCQFSAGGFLVINNEILGKFIFGMISYIVVCIQFRISLIDNSPAEAIENSVTDLQFTEGEFA</sequence>
<dbReference type="FunCoup" id="B4JTD6">
    <property type="interactions" value="10"/>
</dbReference>
<dbReference type="InterPro" id="IPR013604">
    <property type="entry name" value="7TM_chemorcpt"/>
</dbReference>
<dbReference type="GO" id="GO:0005886">
    <property type="term" value="C:plasma membrane"/>
    <property type="evidence" value="ECO:0007669"/>
    <property type="project" value="UniProtKB-SubCell"/>
</dbReference>
<dbReference type="eggNOG" id="ENOG502T6P4">
    <property type="taxonomic scope" value="Eukaryota"/>
</dbReference>
<dbReference type="GO" id="GO:0030424">
    <property type="term" value="C:axon"/>
    <property type="evidence" value="ECO:0007669"/>
    <property type="project" value="TreeGrafter"/>
</dbReference>
<comment type="subcellular location">
    <subcellularLocation>
        <location evidence="1 8">Cell membrane</location>
        <topology evidence="1 8">Multi-pass membrane protein</topology>
    </subcellularLocation>
</comment>
<dbReference type="GO" id="GO:0050909">
    <property type="term" value="P:sensory perception of taste"/>
    <property type="evidence" value="ECO:0007669"/>
    <property type="project" value="InterPro"/>
</dbReference>
<evidence type="ECO:0000256" key="3">
    <source>
        <dbReference type="ARBA" id="ARBA00022692"/>
    </source>
</evidence>
<keyword evidence="4 8" id="KW-1133">Transmembrane helix</keyword>
<organism evidence="10">
    <name type="scientific">Drosophila grimshawi</name>
    <name type="common">Hawaiian fruit fly</name>
    <name type="synonym">Idiomyia grimshawi</name>
    <dbReference type="NCBI Taxonomy" id="7222"/>
    <lineage>
        <taxon>Eukaryota</taxon>
        <taxon>Metazoa</taxon>
        <taxon>Ecdysozoa</taxon>
        <taxon>Arthropoda</taxon>
        <taxon>Hexapoda</taxon>
        <taxon>Insecta</taxon>
        <taxon>Pterygota</taxon>
        <taxon>Neoptera</taxon>
        <taxon>Endopterygota</taxon>
        <taxon>Diptera</taxon>
        <taxon>Brachycera</taxon>
        <taxon>Muscomorpha</taxon>
        <taxon>Ephydroidea</taxon>
        <taxon>Drosophilidae</taxon>
        <taxon>Drosophila</taxon>
        <taxon>Hawaiian Drosophila</taxon>
    </lineage>
</organism>
<dbReference type="GO" id="GO:0008049">
    <property type="term" value="P:male courtship behavior"/>
    <property type="evidence" value="ECO:0007669"/>
    <property type="project" value="TreeGrafter"/>
</dbReference>
<dbReference type="GO" id="GO:0030425">
    <property type="term" value="C:dendrite"/>
    <property type="evidence" value="ECO:0007669"/>
    <property type="project" value="TreeGrafter"/>
</dbReference>
<feature type="transmembrane region" description="Helical" evidence="8">
    <location>
        <begin position="154"/>
        <end position="174"/>
    </location>
</feature>
<dbReference type="Proteomes" id="UP000001070">
    <property type="component" value="Unassembled WGS sequence"/>
</dbReference>
<dbReference type="AlphaFoldDB" id="B4JTD6"/>
<dbReference type="PANTHER" id="PTHR21143:SF133">
    <property type="entry name" value="GUSTATORY AND PHEROMONE RECEPTOR 32A-RELATED"/>
    <property type="match status" value="1"/>
</dbReference>
<evidence type="ECO:0000256" key="7">
    <source>
        <dbReference type="ARBA" id="ARBA00023224"/>
    </source>
</evidence>
<evidence type="ECO:0000256" key="4">
    <source>
        <dbReference type="ARBA" id="ARBA00022989"/>
    </source>
</evidence>
<evidence type="ECO:0000256" key="1">
    <source>
        <dbReference type="ARBA" id="ARBA00004651"/>
    </source>
</evidence>
<dbReference type="PhylomeDB" id="B4JTD6"/>
<dbReference type="OrthoDB" id="7862671at2759"/>
<comment type="function">
    <text evidence="8">Gustatory receptor which mediates acceptance or avoidance behavior, depending on its substrates.</text>
</comment>
<evidence type="ECO:0000256" key="2">
    <source>
        <dbReference type="ARBA" id="ARBA00022475"/>
    </source>
</evidence>
<reference evidence="9 10" key="1">
    <citation type="journal article" date="2007" name="Nature">
        <title>Evolution of genes and genomes on the Drosophila phylogeny.</title>
        <authorList>
            <consortium name="Drosophila 12 Genomes Consortium"/>
            <person name="Clark A.G."/>
            <person name="Eisen M.B."/>
            <person name="Smith D.R."/>
            <person name="Bergman C.M."/>
            <person name="Oliver B."/>
            <person name="Markow T.A."/>
            <person name="Kaufman T.C."/>
            <person name="Kellis M."/>
            <person name="Gelbart W."/>
            <person name="Iyer V.N."/>
            <person name="Pollard D.A."/>
            <person name="Sackton T.B."/>
            <person name="Larracuente A.M."/>
            <person name="Singh N.D."/>
            <person name="Abad J.P."/>
            <person name="Abt D.N."/>
            <person name="Adryan B."/>
            <person name="Aguade M."/>
            <person name="Akashi H."/>
            <person name="Anderson W.W."/>
            <person name="Aquadro C.F."/>
            <person name="Ardell D.H."/>
            <person name="Arguello R."/>
            <person name="Artieri C.G."/>
            <person name="Barbash D.A."/>
            <person name="Barker D."/>
            <person name="Barsanti P."/>
            <person name="Batterham P."/>
            <person name="Batzoglou S."/>
            <person name="Begun D."/>
            <person name="Bhutkar A."/>
            <person name="Blanco E."/>
            <person name="Bosak S.A."/>
            <person name="Bradley R.K."/>
            <person name="Brand A.D."/>
            <person name="Brent M.R."/>
            <person name="Brooks A.N."/>
            <person name="Brown R.H."/>
            <person name="Butlin R.K."/>
            <person name="Caggese C."/>
            <person name="Calvi B.R."/>
            <person name="Bernardo de Carvalho A."/>
            <person name="Caspi A."/>
            <person name="Castrezana S."/>
            <person name="Celniker S.E."/>
            <person name="Chang J.L."/>
            <person name="Chapple C."/>
            <person name="Chatterji S."/>
            <person name="Chinwalla A."/>
            <person name="Civetta A."/>
            <person name="Clifton S.W."/>
            <person name="Comeron J.M."/>
            <person name="Costello J.C."/>
            <person name="Coyne J.A."/>
            <person name="Daub J."/>
            <person name="David R.G."/>
            <person name="Delcher A.L."/>
            <person name="Delehaunty K."/>
            <person name="Do C.B."/>
            <person name="Ebling H."/>
            <person name="Edwards K."/>
            <person name="Eickbush T."/>
            <person name="Evans J.D."/>
            <person name="Filipski A."/>
            <person name="Findeiss S."/>
            <person name="Freyhult E."/>
            <person name="Fulton L."/>
            <person name="Fulton R."/>
            <person name="Garcia A.C."/>
            <person name="Gardiner A."/>
            <person name="Garfield D.A."/>
            <person name="Garvin B.E."/>
            <person name="Gibson G."/>
            <person name="Gilbert D."/>
            <person name="Gnerre S."/>
            <person name="Godfrey J."/>
            <person name="Good R."/>
            <person name="Gotea V."/>
            <person name="Gravely B."/>
            <person name="Greenberg A.J."/>
            <person name="Griffiths-Jones S."/>
            <person name="Gross S."/>
            <person name="Guigo R."/>
            <person name="Gustafson E.A."/>
            <person name="Haerty W."/>
            <person name="Hahn M.W."/>
            <person name="Halligan D.L."/>
            <person name="Halpern A.L."/>
            <person name="Halter G.M."/>
            <person name="Han M.V."/>
            <person name="Heger A."/>
            <person name="Hillier L."/>
            <person name="Hinrichs A.S."/>
            <person name="Holmes I."/>
            <person name="Hoskins R.A."/>
            <person name="Hubisz M.J."/>
            <person name="Hultmark D."/>
            <person name="Huntley M.A."/>
            <person name="Jaffe D.B."/>
            <person name="Jagadeeshan S."/>
            <person name="Jeck W.R."/>
            <person name="Johnson J."/>
            <person name="Jones C.D."/>
            <person name="Jordan W.C."/>
            <person name="Karpen G.H."/>
            <person name="Kataoka E."/>
            <person name="Keightley P.D."/>
            <person name="Kheradpour P."/>
            <person name="Kirkness E.F."/>
            <person name="Koerich L.B."/>
            <person name="Kristiansen K."/>
            <person name="Kudrna D."/>
            <person name="Kulathinal R.J."/>
            <person name="Kumar S."/>
            <person name="Kwok R."/>
            <person name="Lander E."/>
            <person name="Langley C.H."/>
            <person name="Lapoint R."/>
            <person name="Lazzaro B.P."/>
            <person name="Lee S.J."/>
            <person name="Levesque L."/>
            <person name="Li R."/>
            <person name="Lin C.F."/>
            <person name="Lin M.F."/>
            <person name="Lindblad-Toh K."/>
            <person name="Llopart A."/>
            <person name="Long M."/>
            <person name="Low L."/>
            <person name="Lozovsky E."/>
            <person name="Lu J."/>
            <person name="Luo M."/>
            <person name="Machado C.A."/>
            <person name="Makalowski W."/>
            <person name="Marzo M."/>
            <person name="Matsuda M."/>
            <person name="Matzkin L."/>
            <person name="McAllister B."/>
            <person name="McBride C.S."/>
            <person name="McKernan B."/>
            <person name="McKernan K."/>
            <person name="Mendez-Lago M."/>
            <person name="Minx P."/>
            <person name="Mollenhauer M.U."/>
            <person name="Montooth K."/>
            <person name="Mount S.M."/>
            <person name="Mu X."/>
            <person name="Myers E."/>
            <person name="Negre B."/>
            <person name="Newfeld S."/>
            <person name="Nielsen R."/>
            <person name="Noor M.A."/>
            <person name="O'Grady P."/>
            <person name="Pachter L."/>
            <person name="Papaceit M."/>
            <person name="Parisi M.J."/>
            <person name="Parisi M."/>
            <person name="Parts L."/>
            <person name="Pedersen J.S."/>
            <person name="Pesole G."/>
            <person name="Phillippy A.M."/>
            <person name="Ponting C.P."/>
            <person name="Pop M."/>
            <person name="Porcelli D."/>
            <person name="Powell J.R."/>
            <person name="Prohaska S."/>
            <person name="Pruitt K."/>
            <person name="Puig M."/>
            <person name="Quesneville H."/>
            <person name="Ram K.R."/>
            <person name="Rand D."/>
            <person name="Rasmussen M.D."/>
            <person name="Reed L.K."/>
            <person name="Reenan R."/>
            <person name="Reily A."/>
            <person name="Remington K.A."/>
            <person name="Rieger T.T."/>
            <person name="Ritchie M.G."/>
            <person name="Robin C."/>
            <person name="Rogers Y.H."/>
            <person name="Rohde C."/>
            <person name="Rozas J."/>
            <person name="Rubenfield M.J."/>
            <person name="Ruiz A."/>
            <person name="Russo S."/>
            <person name="Salzberg S.L."/>
            <person name="Sanchez-Gracia A."/>
            <person name="Saranga D.J."/>
            <person name="Sato H."/>
            <person name="Schaeffer S.W."/>
            <person name="Schatz M.C."/>
            <person name="Schlenke T."/>
            <person name="Schwartz R."/>
            <person name="Segarra C."/>
            <person name="Singh R.S."/>
            <person name="Sirot L."/>
            <person name="Sirota M."/>
            <person name="Sisneros N.B."/>
            <person name="Smith C.D."/>
            <person name="Smith T.F."/>
            <person name="Spieth J."/>
            <person name="Stage D.E."/>
            <person name="Stark A."/>
            <person name="Stephan W."/>
            <person name="Strausberg R.L."/>
            <person name="Strempel S."/>
            <person name="Sturgill D."/>
            <person name="Sutton G."/>
            <person name="Sutton G.G."/>
            <person name="Tao W."/>
            <person name="Teichmann S."/>
            <person name="Tobari Y.N."/>
            <person name="Tomimura Y."/>
            <person name="Tsolas J.M."/>
            <person name="Valente V.L."/>
            <person name="Venter E."/>
            <person name="Venter J.C."/>
            <person name="Vicario S."/>
            <person name="Vieira F.G."/>
            <person name="Vilella A.J."/>
            <person name="Villasante A."/>
            <person name="Walenz B."/>
            <person name="Wang J."/>
            <person name="Wasserman M."/>
            <person name="Watts T."/>
            <person name="Wilson D."/>
            <person name="Wilson R.K."/>
            <person name="Wing R.A."/>
            <person name="Wolfner M.F."/>
            <person name="Wong A."/>
            <person name="Wong G.K."/>
            <person name="Wu C.I."/>
            <person name="Wu G."/>
            <person name="Yamamoto D."/>
            <person name="Yang H.P."/>
            <person name="Yang S.P."/>
            <person name="Yorke J.A."/>
            <person name="Yoshida K."/>
            <person name="Zdobnov E."/>
            <person name="Zhang P."/>
            <person name="Zhang Y."/>
            <person name="Zimin A.V."/>
            <person name="Baldwin J."/>
            <person name="Abdouelleil A."/>
            <person name="Abdulkadir J."/>
            <person name="Abebe A."/>
            <person name="Abera B."/>
            <person name="Abreu J."/>
            <person name="Acer S.C."/>
            <person name="Aftuck L."/>
            <person name="Alexander A."/>
            <person name="An P."/>
            <person name="Anderson E."/>
            <person name="Anderson S."/>
            <person name="Arachi H."/>
            <person name="Azer M."/>
            <person name="Bachantsang P."/>
            <person name="Barry A."/>
            <person name="Bayul T."/>
            <person name="Berlin A."/>
            <person name="Bessette D."/>
            <person name="Bloom T."/>
            <person name="Blye J."/>
            <person name="Boguslavskiy L."/>
            <person name="Bonnet C."/>
            <person name="Boukhgalter B."/>
            <person name="Bourzgui I."/>
            <person name="Brown A."/>
            <person name="Cahill P."/>
            <person name="Channer S."/>
            <person name="Cheshatsang Y."/>
            <person name="Chuda L."/>
            <person name="Citroen M."/>
            <person name="Collymore A."/>
            <person name="Cooke P."/>
            <person name="Costello M."/>
            <person name="D'Aco K."/>
            <person name="Daza R."/>
            <person name="De Haan G."/>
            <person name="DeGray S."/>
            <person name="DeMaso C."/>
            <person name="Dhargay N."/>
            <person name="Dooley K."/>
            <person name="Dooley E."/>
            <person name="Doricent M."/>
            <person name="Dorje P."/>
            <person name="Dorjee K."/>
            <person name="Dupes A."/>
            <person name="Elong R."/>
            <person name="Falk J."/>
            <person name="Farina A."/>
            <person name="Faro S."/>
            <person name="Ferguson D."/>
            <person name="Fisher S."/>
            <person name="Foley C.D."/>
            <person name="Franke A."/>
            <person name="Friedrich D."/>
            <person name="Gadbois L."/>
            <person name="Gearin G."/>
            <person name="Gearin C.R."/>
            <person name="Giannoukos G."/>
            <person name="Goode T."/>
            <person name="Graham J."/>
            <person name="Grandbois E."/>
            <person name="Grewal S."/>
            <person name="Gyaltsen K."/>
            <person name="Hafez N."/>
            <person name="Hagos B."/>
            <person name="Hall J."/>
            <person name="Henson C."/>
            <person name="Hollinger A."/>
            <person name="Honan T."/>
            <person name="Huard M.D."/>
            <person name="Hughes L."/>
            <person name="Hurhula B."/>
            <person name="Husby M.E."/>
            <person name="Kamat A."/>
            <person name="Kanga B."/>
            <person name="Kashin S."/>
            <person name="Khazanovich D."/>
            <person name="Kisner P."/>
            <person name="Lance K."/>
            <person name="Lara M."/>
            <person name="Lee W."/>
            <person name="Lennon N."/>
            <person name="Letendre F."/>
            <person name="LeVine R."/>
            <person name="Lipovsky A."/>
            <person name="Liu X."/>
            <person name="Liu J."/>
            <person name="Liu S."/>
            <person name="Lokyitsang T."/>
            <person name="Lokyitsang Y."/>
            <person name="Lubonja R."/>
            <person name="Lui A."/>
            <person name="MacDonald P."/>
            <person name="Magnisalis V."/>
            <person name="Maru K."/>
            <person name="Matthews C."/>
            <person name="McCusker W."/>
            <person name="McDonough S."/>
            <person name="Mehta T."/>
            <person name="Meldrim J."/>
            <person name="Meneus L."/>
            <person name="Mihai O."/>
            <person name="Mihalev A."/>
            <person name="Mihova T."/>
            <person name="Mittelman R."/>
            <person name="Mlenga V."/>
            <person name="Montmayeur A."/>
            <person name="Mulrain L."/>
            <person name="Navidi A."/>
            <person name="Naylor J."/>
            <person name="Negash T."/>
            <person name="Nguyen T."/>
            <person name="Nguyen N."/>
            <person name="Nicol R."/>
            <person name="Norbu C."/>
            <person name="Norbu N."/>
            <person name="Novod N."/>
            <person name="O'Neill B."/>
            <person name="Osman S."/>
            <person name="Markiewicz E."/>
            <person name="Oyono O.L."/>
            <person name="Patti C."/>
            <person name="Phunkhang P."/>
            <person name="Pierre F."/>
            <person name="Priest M."/>
            <person name="Raghuraman S."/>
            <person name="Rege F."/>
            <person name="Reyes R."/>
            <person name="Rise C."/>
            <person name="Rogov P."/>
            <person name="Ross K."/>
            <person name="Ryan E."/>
            <person name="Settipalli S."/>
            <person name="Shea T."/>
            <person name="Sherpa N."/>
            <person name="Shi L."/>
            <person name="Shih D."/>
            <person name="Sparrow T."/>
            <person name="Spaulding J."/>
            <person name="Stalker J."/>
            <person name="Stange-Thomann N."/>
            <person name="Stavropoulos S."/>
            <person name="Stone C."/>
            <person name="Strader C."/>
            <person name="Tesfaye S."/>
            <person name="Thomson T."/>
            <person name="Thoulutsang Y."/>
            <person name="Thoulutsang D."/>
            <person name="Topham K."/>
            <person name="Topping I."/>
            <person name="Tsamla T."/>
            <person name="Vassiliev H."/>
            <person name="Vo A."/>
            <person name="Wangchuk T."/>
            <person name="Wangdi T."/>
            <person name="Weiand M."/>
            <person name="Wilkinson J."/>
            <person name="Wilson A."/>
            <person name="Yadav S."/>
            <person name="Young G."/>
            <person name="Yu Q."/>
            <person name="Zembek L."/>
            <person name="Zhong D."/>
            <person name="Zimmer A."/>
            <person name="Zwirko Z."/>
            <person name="Jaffe D.B."/>
            <person name="Alvarez P."/>
            <person name="Brockman W."/>
            <person name="Butler J."/>
            <person name="Chin C."/>
            <person name="Gnerre S."/>
            <person name="Grabherr M."/>
            <person name="Kleber M."/>
            <person name="Mauceli E."/>
            <person name="MacCallum I."/>
        </authorList>
    </citation>
    <scope>NUCLEOTIDE SEQUENCE [LARGE SCALE GENOMIC DNA]</scope>
    <source>
        <strain evidence="10">Tucson 15287-2541.00</strain>
    </source>
</reference>
<evidence type="ECO:0000313" key="10">
    <source>
        <dbReference type="Proteomes" id="UP000001070"/>
    </source>
</evidence>
<evidence type="ECO:0000256" key="5">
    <source>
        <dbReference type="ARBA" id="ARBA00023136"/>
    </source>
</evidence>
<comment type="caution">
    <text evidence="8">Lacks conserved residue(s) required for the propagation of feature annotation.</text>
</comment>
<dbReference type="HOGENOM" id="CLU_058302_0_0_1"/>
<feature type="transmembrane region" description="Helical" evidence="8">
    <location>
        <begin position="81"/>
        <end position="102"/>
    </location>
</feature>
<dbReference type="GO" id="GO:0043025">
    <property type="term" value="C:neuronal cell body"/>
    <property type="evidence" value="ECO:0007669"/>
    <property type="project" value="TreeGrafter"/>
</dbReference>
<keyword evidence="3 8" id="KW-0812">Transmembrane</keyword>
<dbReference type="GO" id="GO:0007635">
    <property type="term" value="P:chemosensory behavior"/>
    <property type="evidence" value="ECO:0007669"/>
    <property type="project" value="TreeGrafter"/>
</dbReference>
<feature type="transmembrane region" description="Helical" evidence="8">
    <location>
        <begin position="43"/>
        <end position="61"/>
    </location>
</feature>
<dbReference type="Pfam" id="PF08395">
    <property type="entry name" value="7tm_7"/>
    <property type="match status" value="1"/>
</dbReference>
<proteinExistence type="inferred from homology"/>
<dbReference type="OMA" id="FAYISTE"/>
<evidence type="ECO:0000256" key="8">
    <source>
        <dbReference type="RuleBase" id="RU363108"/>
    </source>
</evidence>
<keyword evidence="5 8" id="KW-0472">Membrane</keyword>
<comment type="similarity">
    <text evidence="8">Belongs to the insect chemoreceptor superfamily. Gustatory receptor (GR) family.</text>
</comment>
<evidence type="ECO:0000313" key="9">
    <source>
        <dbReference type="EMBL" id="EDV95026.1"/>
    </source>
</evidence>
<gene>
    <name evidence="9" type="primary">Dgri\GH23777</name>
    <name evidence="9" type="ORF">Dgri_GH23777</name>
</gene>
<keyword evidence="7 8" id="KW-0807">Transducer</keyword>
<keyword evidence="10" id="KW-1185">Reference proteome</keyword>
<accession>B4JTD6</accession>
<dbReference type="InParanoid" id="B4JTD6"/>
<keyword evidence="2 8" id="KW-1003">Cell membrane</keyword>
<dbReference type="KEGG" id="dgr:6567697"/>
<keyword evidence="6 8" id="KW-0675">Receptor</keyword>
<evidence type="ECO:0000256" key="6">
    <source>
        <dbReference type="ARBA" id="ARBA00023170"/>
    </source>
</evidence>
<feature type="transmembrane region" description="Helical" evidence="8">
    <location>
        <begin position="186"/>
        <end position="209"/>
    </location>
</feature>